<evidence type="ECO:0000256" key="1">
    <source>
        <dbReference type="SAM" id="Phobius"/>
    </source>
</evidence>
<comment type="caution">
    <text evidence="2">The sequence shown here is derived from an EMBL/GenBank/DDBJ whole genome shotgun (WGS) entry which is preliminary data.</text>
</comment>
<keyword evidence="3" id="KW-1185">Reference proteome</keyword>
<feature type="transmembrane region" description="Helical" evidence="1">
    <location>
        <begin position="145"/>
        <end position="165"/>
    </location>
</feature>
<evidence type="ECO:0000313" key="3">
    <source>
        <dbReference type="Proteomes" id="UP000229433"/>
    </source>
</evidence>
<keyword evidence="1" id="KW-0472">Membrane</keyword>
<name>A0A2G1VN34_9FLAO</name>
<proteinExistence type="predicted"/>
<dbReference type="OrthoDB" id="1132160at2"/>
<reference evidence="2 3" key="1">
    <citation type="submission" date="2017-08" db="EMBL/GenBank/DDBJ databases">
        <title>The whole genome shortgun sequences of strain Leeuwenhoekiella nanhaiensis G18 from the South China Sea.</title>
        <authorList>
            <person name="Liu Q."/>
        </authorList>
    </citation>
    <scope>NUCLEOTIDE SEQUENCE [LARGE SCALE GENOMIC DNA]</scope>
    <source>
        <strain evidence="2 3">G18</strain>
    </source>
</reference>
<feature type="transmembrane region" description="Helical" evidence="1">
    <location>
        <begin position="113"/>
        <end position="133"/>
    </location>
</feature>
<protein>
    <submittedName>
        <fullName evidence="2">Rod shape-determining protein MreD</fullName>
    </submittedName>
</protein>
<dbReference type="EMBL" id="NQXA01000018">
    <property type="protein sequence ID" value="PHQ28182.1"/>
    <property type="molecule type" value="Genomic_DNA"/>
</dbReference>
<dbReference type="RefSeq" id="WP_099647357.1">
    <property type="nucleotide sequence ID" value="NZ_KZ319299.1"/>
</dbReference>
<dbReference type="Proteomes" id="UP000229433">
    <property type="component" value="Unassembled WGS sequence"/>
</dbReference>
<evidence type="ECO:0000313" key="2">
    <source>
        <dbReference type="EMBL" id="PHQ28182.1"/>
    </source>
</evidence>
<gene>
    <name evidence="2" type="ORF">CJ305_16220</name>
</gene>
<organism evidence="2 3">
    <name type="scientific">Leeuwenhoekiella nanhaiensis</name>
    <dbReference type="NCBI Taxonomy" id="1655491"/>
    <lineage>
        <taxon>Bacteria</taxon>
        <taxon>Pseudomonadati</taxon>
        <taxon>Bacteroidota</taxon>
        <taxon>Flavobacteriia</taxon>
        <taxon>Flavobacteriales</taxon>
        <taxon>Flavobacteriaceae</taxon>
        <taxon>Leeuwenhoekiella</taxon>
    </lineage>
</organism>
<keyword evidence="1" id="KW-1133">Transmembrane helix</keyword>
<dbReference type="AlphaFoldDB" id="A0A2G1VN34"/>
<keyword evidence="1" id="KW-0812">Transmembrane</keyword>
<accession>A0A2G1VN34</accession>
<feature type="transmembrane region" description="Helical" evidence="1">
    <location>
        <begin position="38"/>
        <end position="62"/>
    </location>
</feature>
<feature type="transmembrane region" description="Helical" evidence="1">
    <location>
        <begin position="12"/>
        <end position="32"/>
    </location>
</feature>
<sequence length="168" mass="19152">MSNSILRNILRFIVLVLAQITLFNNIDFLGYINPYPYVLFVLLFPIGDNRALLLFSSFLLGLSIDMFANSGGMHAAACVTVAYLRPWILQSIFGIAYEYNAVKVSSAAYGERLLFLSIMIFTHHLILFSLESFNFSDIIYILKKTLFSGAFTLLLCMLFITLFSFRRK</sequence>